<evidence type="ECO:0000313" key="2">
    <source>
        <dbReference type="EMBL" id="KDR69471.1"/>
    </source>
</evidence>
<protein>
    <submittedName>
        <fullName evidence="2">Uncharacterized protein</fullName>
    </submittedName>
</protein>
<feature type="region of interest" description="Disordered" evidence="1">
    <location>
        <begin position="162"/>
        <end position="186"/>
    </location>
</feature>
<feature type="compositionally biased region" description="Low complexity" evidence="1">
    <location>
        <begin position="108"/>
        <end position="120"/>
    </location>
</feature>
<keyword evidence="3" id="KW-1185">Reference proteome</keyword>
<proteinExistence type="predicted"/>
<dbReference type="HOGENOM" id="CLU_1315496_0_0_1"/>
<dbReference type="EMBL" id="KL142402">
    <property type="protein sequence ID" value="KDR69471.1"/>
    <property type="molecule type" value="Genomic_DNA"/>
</dbReference>
<name>A0A067SF17_GALM3</name>
<sequence length="209" mass="23082">MLALRRSYPSVPPRCSMLVLTPKEKLACEVVPPPLDLVYAHRFPSNPPQEGYSSRSPGVCVNSAADSEGVPVRWASGLGSLGAGRRRWKHDTVAIRMREVNNERQRKSSPPFSIPSSRSRVSAPCTNFEFATTTTIPRRCRIPLFFPALLVSESCPSPPRFNAPHHHSDIHLPSRSQPNPSPASPLDLDFNPSTFYILRLLPTPPPSAN</sequence>
<gene>
    <name evidence="2" type="ORF">GALMADRAFT_160466</name>
</gene>
<dbReference type="AlphaFoldDB" id="A0A067SF17"/>
<feature type="region of interest" description="Disordered" evidence="1">
    <location>
        <begin position="101"/>
        <end position="120"/>
    </location>
</feature>
<evidence type="ECO:0000256" key="1">
    <source>
        <dbReference type="SAM" id="MobiDB-lite"/>
    </source>
</evidence>
<evidence type="ECO:0000313" key="3">
    <source>
        <dbReference type="Proteomes" id="UP000027222"/>
    </source>
</evidence>
<dbReference type="Proteomes" id="UP000027222">
    <property type="component" value="Unassembled WGS sequence"/>
</dbReference>
<organism evidence="2 3">
    <name type="scientific">Galerina marginata (strain CBS 339.88)</name>
    <dbReference type="NCBI Taxonomy" id="685588"/>
    <lineage>
        <taxon>Eukaryota</taxon>
        <taxon>Fungi</taxon>
        <taxon>Dikarya</taxon>
        <taxon>Basidiomycota</taxon>
        <taxon>Agaricomycotina</taxon>
        <taxon>Agaricomycetes</taxon>
        <taxon>Agaricomycetidae</taxon>
        <taxon>Agaricales</taxon>
        <taxon>Agaricineae</taxon>
        <taxon>Strophariaceae</taxon>
        <taxon>Galerina</taxon>
    </lineage>
</organism>
<reference evidence="3" key="1">
    <citation type="journal article" date="2014" name="Proc. Natl. Acad. Sci. U.S.A.">
        <title>Extensive sampling of basidiomycete genomes demonstrates inadequacy of the white-rot/brown-rot paradigm for wood decay fungi.</title>
        <authorList>
            <person name="Riley R."/>
            <person name="Salamov A.A."/>
            <person name="Brown D.W."/>
            <person name="Nagy L.G."/>
            <person name="Floudas D."/>
            <person name="Held B.W."/>
            <person name="Levasseur A."/>
            <person name="Lombard V."/>
            <person name="Morin E."/>
            <person name="Otillar R."/>
            <person name="Lindquist E.A."/>
            <person name="Sun H."/>
            <person name="LaButti K.M."/>
            <person name="Schmutz J."/>
            <person name="Jabbour D."/>
            <person name="Luo H."/>
            <person name="Baker S.E."/>
            <person name="Pisabarro A.G."/>
            <person name="Walton J.D."/>
            <person name="Blanchette R.A."/>
            <person name="Henrissat B."/>
            <person name="Martin F."/>
            <person name="Cullen D."/>
            <person name="Hibbett D.S."/>
            <person name="Grigoriev I.V."/>
        </authorList>
    </citation>
    <scope>NUCLEOTIDE SEQUENCE [LARGE SCALE GENOMIC DNA]</scope>
    <source>
        <strain evidence="3">CBS 339.88</strain>
    </source>
</reference>
<accession>A0A067SF17</accession>